<accession>A0AAJ0I2T1</accession>
<evidence type="ECO:0000313" key="3">
    <source>
        <dbReference type="EMBL" id="KAK3488062.1"/>
    </source>
</evidence>
<keyword evidence="1" id="KW-0175">Coiled coil</keyword>
<sequence length="678" mass="75184">MHLNHGLSPAQNPGNSAGERTDDQKINMNAASHHARLHRSTGEQASRVAQNIDKGNSGPVETEPAISNIEHQTLRQQMKIKREGHGQFISDPMKHSQESEENYNGILKYFHGNGDGERYSKEHATRSKTIKRKRDDTEEQRESIARSLPVSIVRLSPGIVMQEREEGPKKTYFNTQETADAARIRSLEAENNRLKLEINKLERELDKTRTELLEELSELRSKNYVSPTKDADSEIGKDWEHLDFLIQQFVSNHFPTMNLLEDIQGAVTVEQYSHISKVCAKAGSVLQSGYLYPYLVESMVWRFVKKEVFDPMSKQWAGEIGETFDDICGQVKGCVKKFPVNEKTKFNTAFHEWRSRSASFLVDLGLDRKSRDHSTAREMMEELRQFISPKPSRLRFSNETLVDAAEIIRKAVDIDIQLRKSKASFRLIFSGAVRSNQSRLFGFSFNAGSMGKISLGLSSDQLDQTSPPIVDMAVSPGLMKRGNADGTNYESTKILAKMRVICDLDAFFNDVDDKEDDKQLDDGDQSATPGHATVTSQNTENNEGDSDAPVHTAPENANDSEGSDSPCTDIPLAQNAEHVNKEETEESTVIVAAHTSAKAELEEQEGGACDAAESKPNSPETSPLTMKGEVVSAEIVSPHTENAGGSSEAMDLDGGADFANLPPAPEVDHEGDLQMESV</sequence>
<organism evidence="3 4">
    <name type="scientific">Neurospora hispaniola</name>
    <dbReference type="NCBI Taxonomy" id="588809"/>
    <lineage>
        <taxon>Eukaryota</taxon>
        <taxon>Fungi</taxon>
        <taxon>Dikarya</taxon>
        <taxon>Ascomycota</taxon>
        <taxon>Pezizomycotina</taxon>
        <taxon>Sordariomycetes</taxon>
        <taxon>Sordariomycetidae</taxon>
        <taxon>Sordariales</taxon>
        <taxon>Sordariaceae</taxon>
        <taxon>Neurospora</taxon>
    </lineage>
</organism>
<feature type="compositionally biased region" description="Polar residues" evidence="2">
    <location>
        <begin position="525"/>
        <end position="541"/>
    </location>
</feature>
<feature type="compositionally biased region" description="Polar residues" evidence="2">
    <location>
        <begin position="555"/>
        <end position="566"/>
    </location>
</feature>
<feature type="coiled-coil region" evidence="1">
    <location>
        <begin position="184"/>
        <end position="222"/>
    </location>
</feature>
<gene>
    <name evidence="3" type="ORF">B0T23DRAFT_221284</name>
</gene>
<feature type="region of interest" description="Disordered" evidence="2">
    <location>
        <begin position="598"/>
        <end position="678"/>
    </location>
</feature>
<reference evidence="3 4" key="1">
    <citation type="journal article" date="2023" name="Mol. Phylogenet. Evol.">
        <title>Genome-scale phylogeny and comparative genomics of the fungal order Sordariales.</title>
        <authorList>
            <person name="Hensen N."/>
            <person name="Bonometti L."/>
            <person name="Westerberg I."/>
            <person name="Brannstrom I.O."/>
            <person name="Guillou S."/>
            <person name="Cros-Aarteil S."/>
            <person name="Calhoun S."/>
            <person name="Haridas S."/>
            <person name="Kuo A."/>
            <person name="Mondo S."/>
            <person name="Pangilinan J."/>
            <person name="Riley R."/>
            <person name="LaButti K."/>
            <person name="Andreopoulos B."/>
            <person name="Lipzen A."/>
            <person name="Chen C."/>
            <person name="Yan M."/>
            <person name="Daum C."/>
            <person name="Ng V."/>
            <person name="Clum A."/>
            <person name="Steindorff A."/>
            <person name="Ohm R.A."/>
            <person name="Martin F."/>
            <person name="Silar P."/>
            <person name="Natvig D.O."/>
            <person name="Lalanne C."/>
            <person name="Gautier V."/>
            <person name="Ament-Velasquez S.L."/>
            <person name="Kruys A."/>
            <person name="Hutchinson M.I."/>
            <person name="Powell A.J."/>
            <person name="Barry K."/>
            <person name="Miller A.N."/>
            <person name="Grigoriev I.V."/>
            <person name="Debuchy R."/>
            <person name="Gladieux P."/>
            <person name="Hiltunen Thoren M."/>
            <person name="Johannesson H."/>
        </authorList>
    </citation>
    <scope>NUCLEOTIDE SEQUENCE [LARGE SCALE GENOMIC DNA]</scope>
    <source>
        <strain evidence="3 4">FGSC 10403</strain>
    </source>
</reference>
<proteinExistence type="predicted"/>
<feature type="region of interest" description="Disordered" evidence="2">
    <location>
        <begin position="117"/>
        <end position="143"/>
    </location>
</feature>
<feature type="compositionally biased region" description="Polar residues" evidence="2">
    <location>
        <begin position="615"/>
        <end position="624"/>
    </location>
</feature>
<name>A0AAJ0I2T1_9PEZI</name>
<feature type="compositionally biased region" description="Basic and acidic residues" evidence="2">
    <location>
        <begin position="133"/>
        <end position="143"/>
    </location>
</feature>
<feature type="region of interest" description="Disordered" evidence="2">
    <location>
        <begin position="515"/>
        <end position="571"/>
    </location>
</feature>
<dbReference type="GeneID" id="87871357"/>
<evidence type="ECO:0000256" key="2">
    <source>
        <dbReference type="SAM" id="MobiDB-lite"/>
    </source>
</evidence>
<feature type="region of interest" description="Disordered" evidence="2">
    <location>
        <begin position="1"/>
        <end position="64"/>
    </location>
</feature>
<dbReference type="EMBL" id="JAULSX010000007">
    <property type="protein sequence ID" value="KAK3488062.1"/>
    <property type="molecule type" value="Genomic_DNA"/>
</dbReference>
<comment type="caution">
    <text evidence="3">The sequence shown here is derived from an EMBL/GenBank/DDBJ whole genome shotgun (WGS) entry which is preliminary data.</text>
</comment>
<dbReference type="AlphaFoldDB" id="A0AAJ0I2T1"/>
<evidence type="ECO:0000313" key="4">
    <source>
        <dbReference type="Proteomes" id="UP001285908"/>
    </source>
</evidence>
<protein>
    <submittedName>
        <fullName evidence="3">Uncharacterized protein</fullName>
    </submittedName>
</protein>
<dbReference type="Proteomes" id="UP001285908">
    <property type="component" value="Unassembled WGS sequence"/>
</dbReference>
<dbReference type="RefSeq" id="XP_062690189.1">
    <property type="nucleotide sequence ID" value="XM_062833735.1"/>
</dbReference>
<evidence type="ECO:0000256" key="1">
    <source>
        <dbReference type="SAM" id="Coils"/>
    </source>
</evidence>
<keyword evidence="4" id="KW-1185">Reference proteome</keyword>